<sequence length="97" mass="11399">RLIYFWTNDPKKANDWKKDGFKWRNQGGCKELPPEEPLAIKSYYHYIDRNGIIINDFTKNVYDDPKKMPLLIHSEADFEFDSGPDGNTKNKDHSASY</sequence>
<evidence type="ECO:0000256" key="1">
    <source>
        <dbReference type="SAM" id="MobiDB-lite"/>
    </source>
</evidence>
<name>A0A814QAG4_9BILA</name>
<reference evidence="2" key="1">
    <citation type="submission" date="2021-02" db="EMBL/GenBank/DDBJ databases">
        <authorList>
            <person name="Nowell W R."/>
        </authorList>
    </citation>
    <scope>NUCLEOTIDE SEQUENCE</scope>
    <source>
        <strain evidence="2">Ploen Becks lab</strain>
    </source>
</reference>
<dbReference type="Proteomes" id="UP000663879">
    <property type="component" value="Unassembled WGS sequence"/>
</dbReference>
<feature type="compositionally biased region" description="Basic and acidic residues" evidence="1">
    <location>
        <begin position="88"/>
        <end position="97"/>
    </location>
</feature>
<accession>A0A814QAG4</accession>
<protein>
    <submittedName>
        <fullName evidence="2">Uncharacterized protein</fullName>
    </submittedName>
</protein>
<evidence type="ECO:0000313" key="3">
    <source>
        <dbReference type="Proteomes" id="UP000663879"/>
    </source>
</evidence>
<proteinExistence type="predicted"/>
<evidence type="ECO:0000313" key="2">
    <source>
        <dbReference type="EMBL" id="CAF1116846.1"/>
    </source>
</evidence>
<dbReference type="OrthoDB" id="10071453at2759"/>
<keyword evidence="3" id="KW-1185">Reference proteome</keyword>
<comment type="caution">
    <text evidence="2">The sequence shown here is derived from an EMBL/GenBank/DDBJ whole genome shotgun (WGS) entry which is preliminary data.</text>
</comment>
<gene>
    <name evidence="2" type="ORF">OXX778_LOCUS21871</name>
</gene>
<feature type="region of interest" description="Disordered" evidence="1">
    <location>
        <begin position="77"/>
        <end position="97"/>
    </location>
</feature>
<feature type="non-terminal residue" evidence="2">
    <location>
        <position position="1"/>
    </location>
</feature>
<organism evidence="2 3">
    <name type="scientific">Brachionus calyciflorus</name>
    <dbReference type="NCBI Taxonomy" id="104777"/>
    <lineage>
        <taxon>Eukaryota</taxon>
        <taxon>Metazoa</taxon>
        <taxon>Spiralia</taxon>
        <taxon>Gnathifera</taxon>
        <taxon>Rotifera</taxon>
        <taxon>Eurotatoria</taxon>
        <taxon>Monogononta</taxon>
        <taxon>Pseudotrocha</taxon>
        <taxon>Ploima</taxon>
        <taxon>Brachionidae</taxon>
        <taxon>Brachionus</taxon>
    </lineage>
</organism>
<dbReference type="EMBL" id="CAJNOC010008523">
    <property type="protein sequence ID" value="CAF1116846.1"/>
    <property type="molecule type" value="Genomic_DNA"/>
</dbReference>
<dbReference type="AlphaFoldDB" id="A0A814QAG4"/>